<dbReference type="Proteomes" id="UP001152797">
    <property type="component" value="Unassembled WGS sequence"/>
</dbReference>
<proteinExistence type="predicted"/>
<gene>
    <name evidence="1" type="ORF">C1SCF055_LOCUS29939</name>
</gene>
<name>A0A9P1D6G0_9DINO</name>
<dbReference type="EMBL" id="CAMXCT030003369">
    <property type="protein sequence ID" value="CAL4791436.1"/>
    <property type="molecule type" value="Genomic_DNA"/>
</dbReference>
<organism evidence="1">
    <name type="scientific">Cladocopium goreaui</name>
    <dbReference type="NCBI Taxonomy" id="2562237"/>
    <lineage>
        <taxon>Eukaryota</taxon>
        <taxon>Sar</taxon>
        <taxon>Alveolata</taxon>
        <taxon>Dinophyceae</taxon>
        <taxon>Suessiales</taxon>
        <taxon>Symbiodiniaceae</taxon>
        <taxon>Cladocopium</taxon>
    </lineage>
</organism>
<protein>
    <submittedName>
        <fullName evidence="1">Uncharacterized protein</fullName>
    </submittedName>
</protein>
<evidence type="ECO:0000313" key="3">
    <source>
        <dbReference type="Proteomes" id="UP001152797"/>
    </source>
</evidence>
<reference evidence="1" key="1">
    <citation type="submission" date="2022-10" db="EMBL/GenBank/DDBJ databases">
        <authorList>
            <person name="Chen Y."/>
            <person name="Dougan E. K."/>
            <person name="Chan C."/>
            <person name="Rhodes N."/>
            <person name="Thang M."/>
        </authorList>
    </citation>
    <scope>NUCLEOTIDE SEQUENCE</scope>
</reference>
<keyword evidence="3" id="KW-1185">Reference proteome</keyword>
<sequence>MMVTGMLPQHWMDQRLQFSPVAYATDASEEGGGACSTIGLTARGRAKCHMGCCESFDYEGGQADPVVLIEAFGGIGGLRRSMELLGVMPLGTCQSGSFSARLLVFKSSAILRRSSSNREEAAAAPWRFLFKEEWFTQGQPPPSTTSAARGKSLRQSRIIFLSTFLMSSTVMTKAQCFFASFMHIGSESMVMDETDLVVQTEAIGCDPIFVEAAEVLHCRRPRLFWIKGLEVIEGKDLVLYRDQQVGTLTKKLTLTRFTVKKPPLELFLREGCSKLTQKEEPFFTFARPHPKASEPREAAGYDRCNDKTLGRWRGDAWRLAPYQYSDQNMVRSPHGVRRLLGDEQLRMLGYNSDHFQIKQKISEDQQQQLTGNTWPVLVVARLLAAMAIPHKHFAEKNITEELWEVWRSLEERVTQLRSQSWAVKFGPLAGAGAGFRCQDGERNPILRQRLCAPLSGVWAWKVLMSYSWKQSGHINQLEAIAVLDLLKKLGRSKDNHLKRILLMVDNTTVLNILAKGRTSSSLLKPTLRRTAALLLACSLRLVLAWVKSDYNLADGPSRWKGRKKRIHGQT</sequence>
<dbReference type="EMBL" id="CAMXCT010003369">
    <property type="protein sequence ID" value="CAI4004124.1"/>
    <property type="molecule type" value="Genomic_DNA"/>
</dbReference>
<reference evidence="2 3" key="2">
    <citation type="submission" date="2024-05" db="EMBL/GenBank/DDBJ databases">
        <authorList>
            <person name="Chen Y."/>
            <person name="Shah S."/>
            <person name="Dougan E. K."/>
            <person name="Thang M."/>
            <person name="Chan C."/>
        </authorList>
    </citation>
    <scope>NUCLEOTIDE SEQUENCE [LARGE SCALE GENOMIC DNA]</scope>
</reference>
<evidence type="ECO:0000313" key="1">
    <source>
        <dbReference type="EMBL" id="CAI4004124.1"/>
    </source>
</evidence>
<dbReference type="EMBL" id="CAMXCT020003369">
    <property type="protein sequence ID" value="CAL1157499.1"/>
    <property type="molecule type" value="Genomic_DNA"/>
</dbReference>
<accession>A0A9P1D6G0</accession>
<dbReference type="OrthoDB" id="10507377at2759"/>
<comment type="caution">
    <text evidence="1">The sequence shown here is derived from an EMBL/GenBank/DDBJ whole genome shotgun (WGS) entry which is preliminary data.</text>
</comment>
<evidence type="ECO:0000313" key="2">
    <source>
        <dbReference type="EMBL" id="CAL4791436.1"/>
    </source>
</evidence>
<dbReference type="AlphaFoldDB" id="A0A9P1D6G0"/>